<proteinExistence type="predicted"/>
<reference evidence="1 2" key="1">
    <citation type="submission" date="2017-05" db="EMBL/GenBank/DDBJ databases">
        <title>Vagococcus spp. assemblies.</title>
        <authorList>
            <person name="Gulvik C.A."/>
        </authorList>
    </citation>
    <scope>NUCLEOTIDE SEQUENCE [LARGE SCALE GENOMIC DNA]</scope>
    <source>
        <strain evidence="1 2">DSM 24756</strain>
    </source>
</reference>
<organism evidence="1 2">
    <name type="scientific">Vagococcus entomophilus</name>
    <dbReference type="NCBI Taxonomy" id="1160095"/>
    <lineage>
        <taxon>Bacteria</taxon>
        <taxon>Bacillati</taxon>
        <taxon>Bacillota</taxon>
        <taxon>Bacilli</taxon>
        <taxon>Lactobacillales</taxon>
        <taxon>Enterococcaceae</taxon>
        <taxon>Vagococcus</taxon>
    </lineage>
</organism>
<protein>
    <submittedName>
        <fullName evidence="1">Uncharacterized protein</fullName>
    </submittedName>
</protein>
<keyword evidence="2" id="KW-1185">Reference proteome</keyword>
<comment type="caution">
    <text evidence="1">The sequence shown here is derived from an EMBL/GenBank/DDBJ whole genome shotgun (WGS) entry which is preliminary data.</text>
</comment>
<dbReference type="EMBL" id="NGJZ01000004">
    <property type="protein sequence ID" value="RSU06189.1"/>
    <property type="molecule type" value="Genomic_DNA"/>
</dbReference>
<accession>A0A430AF04</accession>
<sequence length="94" mass="11313">MKHGKKIQIMYRMIILTYFYNNKQDCLLVMRKMRQELNNIGLDEIEIMIRIQCGESKNVQKWGTQFWKLVDENVTPPEIYIGKNLPKYEEGLMK</sequence>
<evidence type="ECO:0000313" key="2">
    <source>
        <dbReference type="Proteomes" id="UP000288669"/>
    </source>
</evidence>
<dbReference type="AlphaFoldDB" id="A0A430AF04"/>
<evidence type="ECO:0000313" key="1">
    <source>
        <dbReference type="EMBL" id="RSU06189.1"/>
    </source>
</evidence>
<dbReference type="Proteomes" id="UP000288669">
    <property type="component" value="Unassembled WGS sequence"/>
</dbReference>
<gene>
    <name evidence="1" type="ORF">CBF30_10760</name>
</gene>
<name>A0A430AF04_9ENTE</name>